<comment type="caution">
    <text evidence="1">The sequence shown here is derived from an EMBL/GenBank/DDBJ whole genome shotgun (WGS) entry which is preliminary data.</text>
</comment>
<reference evidence="1" key="1">
    <citation type="submission" date="2021-02" db="EMBL/GenBank/DDBJ databases">
        <authorList>
            <person name="Dougan E. K."/>
            <person name="Rhodes N."/>
            <person name="Thang M."/>
            <person name="Chan C."/>
        </authorList>
    </citation>
    <scope>NUCLEOTIDE SEQUENCE</scope>
</reference>
<evidence type="ECO:0000313" key="2">
    <source>
        <dbReference type="Proteomes" id="UP000601435"/>
    </source>
</evidence>
<organism evidence="1 2">
    <name type="scientific">Symbiodinium necroappetens</name>
    <dbReference type="NCBI Taxonomy" id="1628268"/>
    <lineage>
        <taxon>Eukaryota</taxon>
        <taxon>Sar</taxon>
        <taxon>Alveolata</taxon>
        <taxon>Dinophyceae</taxon>
        <taxon>Suessiales</taxon>
        <taxon>Symbiodiniaceae</taxon>
        <taxon>Symbiodinium</taxon>
    </lineage>
</organism>
<dbReference type="Proteomes" id="UP000601435">
    <property type="component" value="Unassembled WGS sequence"/>
</dbReference>
<keyword evidence="2" id="KW-1185">Reference proteome</keyword>
<dbReference type="AlphaFoldDB" id="A0A812R5I6"/>
<dbReference type="EMBL" id="CAJNJA010018331">
    <property type="protein sequence ID" value="CAE7420476.1"/>
    <property type="molecule type" value="Genomic_DNA"/>
</dbReference>
<protein>
    <submittedName>
        <fullName evidence="1">Uncharacterized protein</fullName>
    </submittedName>
</protein>
<evidence type="ECO:0000313" key="1">
    <source>
        <dbReference type="EMBL" id="CAE7420476.1"/>
    </source>
</evidence>
<gene>
    <name evidence="1" type="ORF">SNEC2469_LOCUS11540</name>
</gene>
<sequence length="308" mass="33396">MGCDQDQQSTLIANGETSICRSYMESPFWGSEGECGVQGGFRVHCFYGLCCGRGFKACDSGQCCDYMNCGRSPHWPDFDQHCYNFDFTATNLNVEEISGEGFWLLNVSGASRRLDGALEANSTESEASWGGNVPPRNLARKVVLAGYSGVWTASDPSEYDYKMLSDGVYCTTPCTLNITVSSQQYPMVVSLYHNEEEDYCGSCVAVSVDGQPARLIRSSAKRHLASSKITRWASEVPGPSKGLGQITITIASPENVLDCPACPDGCSCTNQRVRLAGFSVEGLVCSLFTTEDCPLQHCVVKSGICDRS</sequence>
<proteinExistence type="predicted"/>
<accession>A0A812R5I6</accession>
<name>A0A812R5I6_9DINO</name>
<dbReference type="OrthoDB" id="407433at2759"/>